<proteinExistence type="inferred from homology"/>
<comment type="subcellular location">
    <subcellularLocation>
        <location evidence="1">Cell membrane</location>
        <topology evidence="1">Multi-pass membrane protein</topology>
    </subcellularLocation>
</comment>
<evidence type="ECO:0008006" key="11">
    <source>
        <dbReference type="Google" id="ProtNLM"/>
    </source>
</evidence>
<keyword evidence="9" id="KW-0614">Plasmid</keyword>
<evidence type="ECO:0000313" key="9">
    <source>
        <dbReference type="EMBL" id="BCF94680.1"/>
    </source>
</evidence>
<evidence type="ECO:0000256" key="8">
    <source>
        <dbReference type="SAM" id="Phobius"/>
    </source>
</evidence>
<evidence type="ECO:0000256" key="5">
    <source>
        <dbReference type="ARBA" id="ARBA00022692"/>
    </source>
</evidence>
<name>A0A7I8C3R1_9BURK</name>
<organism evidence="9 10">
    <name type="scientific">Paraburkholderia largidicola</name>
    <dbReference type="NCBI Taxonomy" id="3014751"/>
    <lineage>
        <taxon>Bacteria</taxon>
        <taxon>Pseudomonadati</taxon>
        <taxon>Pseudomonadota</taxon>
        <taxon>Betaproteobacteria</taxon>
        <taxon>Burkholderiales</taxon>
        <taxon>Burkholderiaceae</taxon>
        <taxon>Paraburkholderia</taxon>
    </lineage>
</organism>
<protein>
    <recommendedName>
        <fullName evidence="11">Branched-chain amino acid ABC transporter permease</fullName>
    </recommendedName>
</protein>
<evidence type="ECO:0000313" key="10">
    <source>
        <dbReference type="Proteomes" id="UP000510888"/>
    </source>
</evidence>
<evidence type="ECO:0000256" key="2">
    <source>
        <dbReference type="ARBA" id="ARBA00010735"/>
    </source>
</evidence>
<reference evidence="9 10" key="1">
    <citation type="journal article" date="2020" name="Genes (Basel)">
        <title>Genomic Comparison of Insect Gut Symbionts from Divergent Burkholderia Subclades.</title>
        <authorList>
            <person name="Takeshita K."/>
            <person name="Kikuchi Y."/>
        </authorList>
    </citation>
    <scope>NUCLEOTIDE SEQUENCE [LARGE SCALE GENOMIC DNA]</scope>
    <source>
        <strain evidence="9 10">PGU16</strain>
        <plasmid evidence="9 10">PPGU16_p1</plasmid>
    </source>
</reference>
<feature type="transmembrane region" description="Helical" evidence="8">
    <location>
        <begin position="214"/>
        <end position="230"/>
    </location>
</feature>
<evidence type="ECO:0000256" key="4">
    <source>
        <dbReference type="ARBA" id="ARBA00022475"/>
    </source>
</evidence>
<dbReference type="GO" id="GO:1903785">
    <property type="term" value="P:L-valine transmembrane transport"/>
    <property type="evidence" value="ECO:0007669"/>
    <property type="project" value="TreeGrafter"/>
</dbReference>
<accession>A0A7I8C3R1</accession>
<dbReference type="EMBL" id="AP023176">
    <property type="protein sequence ID" value="BCF94680.1"/>
    <property type="molecule type" value="Genomic_DNA"/>
</dbReference>
<geneLocation type="plasmid" evidence="9 10">
    <name>PPGU16_p1</name>
</geneLocation>
<keyword evidence="10" id="KW-1185">Reference proteome</keyword>
<evidence type="ECO:0000256" key="3">
    <source>
        <dbReference type="ARBA" id="ARBA00022448"/>
    </source>
</evidence>
<comment type="similarity">
    <text evidence="2">Belongs to the AzlC family.</text>
</comment>
<feature type="transmembrane region" description="Helical" evidence="8">
    <location>
        <begin position="122"/>
        <end position="145"/>
    </location>
</feature>
<keyword evidence="4" id="KW-1003">Cell membrane</keyword>
<keyword evidence="6 8" id="KW-1133">Transmembrane helix</keyword>
<dbReference type="PANTHER" id="PTHR34979:SF1">
    <property type="entry name" value="INNER MEMBRANE PROTEIN YGAZ"/>
    <property type="match status" value="1"/>
</dbReference>
<dbReference type="KEGG" id="plad:PPGU16_77470"/>
<dbReference type="AlphaFoldDB" id="A0A7I8C3R1"/>
<dbReference type="Pfam" id="PF03591">
    <property type="entry name" value="AzlC"/>
    <property type="match status" value="1"/>
</dbReference>
<dbReference type="PANTHER" id="PTHR34979">
    <property type="entry name" value="INNER MEMBRANE PROTEIN YGAZ"/>
    <property type="match status" value="1"/>
</dbReference>
<keyword evidence="3" id="KW-0813">Transport</keyword>
<evidence type="ECO:0000256" key="6">
    <source>
        <dbReference type="ARBA" id="ARBA00022989"/>
    </source>
</evidence>
<dbReference type="Proteomes" id="UP000510888">
    <property type="component" value="Plasmid PPGU16_p1"/>
</dbReference>
<evidence type="ECO:0000256" key="1">
    <source>
        <dbReference type="ARBA" id="ARBA00004651"/>
    </source>
</evidence>
<feature type="transmembrane region" description="Helical" evidence="8">
    <location>
        <begin position="190"/>
        <end position="208"/>
    </location>
</feature>
<dbReference type="InterPro" id="IPR011606">
    <property type="entry name" value="Brnchd-chn_aa_trnsp_permease"/>
</dbReference>
<gene>
    <name evidence="9" type="ORF">PPGU16_77470</name>
</gene>
<keyword evidence="5 8" id="KW-0812">Transmembrane</keyword>
<feature type="transmembrane region" description="Helical" evidence="8">
    <location>
        <begin position="157"/>
        <end position="178"/>
    </location>
</feature>
<sequence length="236" mass="25642">MKSSILRVLPVGLALAPVGILFGVLAEQAHWSAAGVFLLSAIGFTGSGQFAFLAFSQQGAASTGMLAIFLVILSMNLRYIPMSLSASQPLKISAPWKLLLAHCLADESYATERNTDDLKSRVVIRMGIFLFWIASTVAGCALASFLPDSVSNVLTGLTFPVSAILFALSFMNVMHYVIDSRTRLRESGTRCVIAILICLLISVALVAIFGEKYFWIPSILLCYLVLTKYGKHRVNE</sequence>
<keyword evidence="7 8" id="KW-0472">Membrane</keyword>
<feature type="transmembrane region" description="Helical" evidence="8">
    <location>
        <begin position="50"/>
        <end position="73"/>
    </location>
</feature>
<dbReference type="GO" id="GO:0005886">
    <property type="term" value="C:plasma membrane"/>
    <property type="evidence" value="ECO:0007669"/>
    <property type="project" value="UniProtKB-SubCell"/>
</dbReference>
<evidence type="ECO:0000256" key="7">
    <source>
        <dbReference type="ARBA" id="ARBA00023136"/>
    </source>
</evidence>
<dbReference type="RefSeq" id="WP_180726148.1">
    <property type="nucleotide sequence ID" value="NZ_AP023176.1"/>
</dbReference>